<dbReference type="InterPro" id="IPR003494">
    <property type="entry name" value="SHS2_FtsA"/>
</dbReference>
<evidence type="ECO:0000256" key="1">
    <source>
        <dbReference type="SAM" id="MobiDB-lite"/>
    </source>
</evidence>
<feature type="compositionally biased region" description="Basic and acidic residues" evidence="1">
    <location>
        <begin position="531"/>
        <end position="543"/>
    </location>
</feature>
<name>A0A7X2NJ44_9CLOT</name>
<evidence type="ECO:0000313" key="4">
    <source>
        <dbReference type="Proteomes" id="UP000429958"/>
    </source>
</evidence>
<dbReference type="Proteomes" id="UP000429958">
    <property type="component" value="Unassembled WGS sequence"/>
</dbReference>
<reference evidence="3 4" key="1">
    <citation type="submission" date="2019-08" db="EMBL/GenBank/DDBJ databases">
        <title>In-depth cultivation of the pig gut microbiome towards novel bacterial diversity and tailored functional studies.</title>
        <authorList>
            <person name="Wylensek D."/>
            <person name="Hitch T.C.A."/>
            <person name="Clavel T."/>
        </authorList>
    </citation>
    <scope>NUCLEOTIDE SEQUENCE [LARGE SCALE GENOMIC DNA]</scope>
    <source>
        <strain evidence="3 4">WCA-389-WT-23D1</strain>
    </source>
</reference>
<dbReference type="PANTHER" id="PTHR32432">
    <property type="entry name" value="CELL DIVISION PROTEIN FTSA-RELATED"/>
    <property type="match status" value="1"/>
</dbReference>
<dbReference type="AlphaFoldDB" id="A0A7X2NJ44"/>
<dbReference type="Pfam" id="PF14450">
    <property type="entry name" value="FtsA"/>
    <property type="match status" value="1"/>
</dbReference>
<sequence length="675" mass="72836">MAAKSKSKLEEQSIFALDIGTRSIIGIVGIVENERLKVIAIEREEHTKRAMIDGQIEDIEQVARLALAVKKRLESKLGFPLTRVCIAAAGRALLTQRGSYELEFPEATKIGPEIISRLEAGAISQAEEAFSSSEEAVAERRFFLVGYSVLTYTLDNYTFSTILEHKGRRLKAEIIATFLPSEVVESLYSAMNKIDLEVVSLTLEPIAAINASIPREHRLLNLVMVDIGAGTSDIAACRDGGITGYTMATLAGDEITEALMKHYLIDFNTAEKLKFGLSNQDELTFHDILGFEQKIKAQEALECIREPLQSICKEIAEQIIELNHGAPSAVFLAGGGSKMAGLKECITEYLGMDSKRVAIVGNNFALSAFSDEYDLNNPEYATPLGIAVSAGLNLINDSYRVTLNGKPAKLFKSGVFTIMDVLMMNGYGYKHLVSRSGRNIVVQLNGKRTVIPGAPSSPAVLKLNGSDCAMTQVIHAGDAIEFQPAVCGKDASAVLGDILKPGLKTAVVNGRKASFGTALHTGDVIVTESFTEEKESMPSRTEVESPDGYEGGRTAKGSPAPARKANSNTQKAEPEPAAEPAQETVPKLQTAVFPSQANPDKADGVPNILHIILNDIPVTLNQKADGTAYMLMDVLERSGLDFQNLSKPVTITVNGENAAFLQKLCDGDVIVIRCE</sequence>
<feature type="domain" description="SHS2" evidence="2">
    <location>
        <begin position="14"/>
        <end position="212"/>
    </location>
</feature>
<dbReference type="RefSeq" id="WP_154471250.1">
    <property type="nucleotide sequence ID" value="NZ_DBEWUL010000053.1"/>
</dbReference>
<protein>
    <submittedName>
        <fullName evidence="3">Cell division protein FtsA</fullName>
    </submittedName>
</protein>
<comment type="caution">
    <text evidence="3">The sequence shown here is derived from an EMBL/GenBank/DDBJ whole genome shotgun (WGS) entry which is preliminary data.</text>
</comment>
<evidence type="ECO:0000313" key="3">
    <source>
        <dbReference type="EMBL" id="MSS35852.1"/>
    </source>
</evidence>
<dbReference type="InterPro" id="IPR050696">
    <property type="entry name" value="FtsA/MreB"/>
</dbReference>
<dbReference type="EMBL" id="VUMD01000003">
    <property type="protein sequence ID" value="MSS35852.1"/>
    <property type="molecule type" value="Genomic_DNA"/>
</dbReference>
<proteinExistence type="predicted"/>
<dbReference type="CDD" id="cd24004">
    <property type="entry name" value="ASKHA_NBD_PilM-like"/>
    <property type="match status" value="1"/>
</dbReference>
<dbReference type="PANTHER" id="PTHR32432:SF3">
    <property type="entry name" value="ETHANOLAMINE UTILIZATION PROTEIN EUTJ"/>
    <property type="match status" value="1"/>
</dbReference>
<gene>
    <name evidence="3" type="ORF">FYJ39_04450</name>
</gene>
<accession>A0A7X2NJ44</accession>
<dbReference type="Gene3D" id="3.30.420.40">
    <property type="match status" value="2"/>
</dbReference>
<dbReference type="SMART" id="SM00842">
    <property type="entry name" value="FtsA"/>
    <property type="match status" value="1"/>
</dbReference>
<dbReference type="SUPFAM" id="SSF53067">
    <property type="entry name" value="Actin-like ATPase domain"/>
    <property type="match status" value="2"/>
</dbReference>
<organism evidence="3 4">
    <name type="scientific">Clostridium porci</name>
    <dbReference type="NCBI Taxonomy" id="2605778"/>
    <lineage>
        <taxon>Bacteria</taxon>
        <taxon>Bacillati</taxon>
        <taxon>Bacillota</taxon>
        <taxon>Clostridia</taxon>
        <taxon>Eubacteriales</taxon>
        <taxon>Clostridiaceae</taxon>
        <taxon>Clostridium</taxon>
    </lineage>
</organism>
<keyword evidence="4" id="KW-1185">Reference proteome</keyword>
<evidence type="ECO:0000259" key="2">
    <source>
        <dbReference type="SMART" id="SM00842"/>
    </source>
</evidence>
<keyword evidence="3" id="KW-0131">Cell cycle</keyword>
<dbReference type="InterPro" id="IPR043129">
    <property type="entry name" value="ATPase_NBD"/>
</dbReference>
<feature type="region of interest" description="Disordered" evidence="1">
    <location>
        <begin position="529"/>
        <end position="586"/>
    </location>
</feature>
<keyword evidence="3" id="KW-0132">Cell division</keyword>
<dbReference type="GO" id="GO:0051301">
    <property type="term" value="P:cell division"/>
    <property type="evidence" value="ECO:0007669"/>
    <property type="project" value="UniProtKB-KW"/>
</dbReference>